<dbReference type="GO" id="GO:0008800">
    <property type="term" value="F:beta-lactamase activity"/>
    <property type="evidence" value="ECO:0007669"/>
    <property type="project" value="UniProtKB-EC"/>
</dbReference>
<keyword evidence="5" id="KW-0378">Hydrolase</keyword>
<dbReference type="PANTHER" id="PTHR30627:SF6">
    <property type="entry name" value="BETA-LACTAMASE YBXI-RELATED"/>
    <property type="match status" value="1"/>
</dbReference>
<proteinExistence type="inferred from homology"/>
<reference evidence="8" key="2">
    <citation type="submission" date="2021-04" db="EMBL/GenBank/DDBJ databases">
        <authorList>
            <person name="Gilroy R."/>
        </authorList>
    </citation>
    <scope>NUCLEOTIDE SEQUENCE</scope>
    <source>
        <strain evidence="8">2239</strain>
    </source>
</reference>
<dbReference type="InterPro" id="IPR012338">
    <property type="entry name" value="Beta-lactam/transpept-like"/>
</dbReference>
<dbReference type="EMBL" id="DXFW01000012">
    <property type="protein sequence ID" value="HIX05322.1"/>
    <property type="molecule type" value="Genomic_DNA"/>
</dbReference>
<dbReference type="Pfam" id="PF00905">
    <property type="entry name" value="Transpeptidase"/>
    <property type="match status" value="1"/>
</dbReference>
<name>A0A9D2ADX0_9FIRM</name>
<evidence type="ECO:0000256" key="1">
    <source>
        <dbReference type="ARBA" id="ARBA00001526"/>
    </source>
</evidence>
<evidence type="ECO:0000256" key="4">
    <source>
        <dbReference type="ARBA" id="ARBA00022729"/>
    </source>
</evidence>
<dbReference type="Gene3D" id="3.90.1310.10">
    <property type="entry name" value="Penicillin-binding protein 2a (Domain 2)"/>
    <property type="match status" value="1"/>
</dbReference>
<keyword evidence="4" id="KW-0732">Signal</keyword>
<dbReference type="InterPro" id="IPR036138">
    <property type="entry name" value="PBP_dimer_sf"/>
</dbReference>
<evidence type="ECO:0000256" key="3">
    <source>
        <dbReference type="ARBA" id="ARBA00012865"/>
    </source>
</evidence>
<evidence type="ECO:0000256" key="5">
    <source>
        <dbReference type="ARBA" id="ARBA00022801"/>
    </source>
</evidence>
<dbReference type="AlphaFoldDB" id="A0A9D2ADX0"/>
<evidence type="ECO:0000256" key="2">
    <source>
        <dbReference type="ARBA" id="ARBA00007898"/>
    </source>
</evidence>
<dbReference type="InterPro" id="IPR050515">
    <property type="entry name" value="Beta-lactam/transpept"/>
</dbReference>
<evidence type="ECO:0000313" key="8">
    <source>
        <dbReference type="EMBL" id="HIX05322.1"/>
    </source>
</evidence>
<dbReference type="Gene3D" id="3.40.710.10">
    <property type="entry name" value="DD-peptidase/beta-lactamase superfamily"/>
    <property type="match status" value="1"/>
</dbReference>
<evidence type="ECO:0000256" key="6">
    <source>
        <dbReference type="ARBA" id="ARBA00023251"/>
    </source>
</evidence>
<dbReference type="GO" id="GO:0071555">
    <property type="term" value="P:cell wall organization"/>
    <property type="evidence" value="ECO:0007669"/>
    <property type="project" value="TreeGrafter"/>
</dbReference>
<dbReference type="InterPro" id="IPR001460">
    <property type="entry name" value="PCN-bd_Tpept"/>
</dbReference>
<dbReference type="GO" id="GO:0005886">
    <property type="term" value="C:plasma membrane"/>
    <property type="evidence" value="ECO:0007669"/>
    <property type="project" value="TreeGrafter"/>
</dbReference>
<dbReference type="SUPFAM" id="SSF56519">
    <property type="entry name" value="Penicillin binding protein dimerisation domain"/>
    <property type="match status" value="1"/>
</dbReference>
<dbReference type="PANTHER" id="PTHR30627">
    <property type="entry name" value="PEPTIDOGLYCAN D,D-TRANSPEPTIDASE"/>
    <property type="match status" value="1"/>
</dbReference>
<protein>
    <recommendedName>
        <fullName evidence="3">beta-lactamase</fullName>
        <ecNumber evidence="3">3.5.2.6</ecNumber>
    </recommendedName>
</protein>
<comment type="similarity">
    <text evidence="2">Belongs to the class-D beta-lactamase family.</text>
</comment>
<accession>A0A9D2ADX0</accession>
<organism evidence="8 9">
    <name type="scientific">Candidatus Allofournierella pullicola</name>
    <dbReference type="NCBI Taxonomy" id="2838596"/>
    <lineage>
        <taxon>Bacteria</taxon>
        <taxon>Bacillati</taxon>
        <taxon>Bacillota</taxon>
        <taxon>Clostridia</taxon>
        <taxon>Eubacteriales</taxon>
        <taxon>Oscillospiraceae</taxon>
        <taxon>Allofournierella</taxon>
    </lineage>
</organism>
<dbReference type="SUPFAM" id="SSF56601">
    <property type="entry name" value="beta-lactamase/transpeptidase-like"/>
    <property type="match status" value="1"/>
</dbReference>
<comment type="caution">
    <text evidence="8">The sequence shown here is derived from an EMBL/GenBank/DDBJ whole genome shotgun (WGS) entry which is preliminary data.</text>
</comment>
<keyword evidence="6" id="KW-0046">Antibiotic resistance</keyword>
<gene>
    <name evidence="8" type="ORF">H9865_04325</name>
</gene>
<dbReference type="Proteomes" id="UP000824193">
    <property type="component" value="Unassembled WGS sequence"/>
</dbReference>
<dbReference type="EC" id="3.5.2.6" evidence="3"/>
<evidence type="ECO:0000259" key="7">
    <source>
        <dbReference type="Pfam" id="PF00905"/>
    </source>
</evidence>
<dbReference type="GO" id="GO:0046677">
    <property type="term" value="P:response to antibiotic"/>
    <property type="evidence" value="ECO:0007669"/>
    <property type="project" value="UniProtKB-KW"/>
</dbReference>
<sequence length="557" mass="60015">MTTRRIIALFGVFLAAFSVVMGRLFLLAQNRDYADTAQAQTVTTLPLEYSRGDLYDCKGRNLTAYGVEYYALSIPGESSYAQLFDHVPYAQQSLLYSRRNSHEPFLVQVDQDLTAQGVYTYAVPSRYFPVAVAPHLLGYVNGEGEGVSGLELAFEEVLGSQRTIESVQCVTTAQGGLVGGSEPQLVTQKGQSTGVMLTLDETIQRACEGVAQKNMTRGCVLVLEVDSARVRASVSLPEFDPREVEKSIQAQDTSLLNRVLCQYNVGSVFKPVLAAAALEKTWDWYTFDCEGSVDLNGHVYRCALSRAHGQMNLTSALEKSCNCFFIELGLKLGGDAVSKAAEDFGFGDAVYLAGGLQSAAGNLPDAQRLQDLGQLASVSFGQGELLATPVQVAGAFNAIAADGVWRTPSFLEAVINEESGEVVEALYAPESRRVMSEENASLLQTMLASVVERGLGKDAQPLHGSAAGKTGTAQTGTFNEAGEELMNYWFAGFWPAENPRYTIVVMQDGTPEPAVSCGDIFAQVCEALYWLEPGSYADLKTAEQPASQAENSVDNGL</sequence>
<evidence type="ECO:0000313" key="9">
    <source>
        <dbReference type="Proteomes" id="UP000824193"/>
    </source>
</evidence>
<reference evidence="8" key="1">
    <citation type="journal article" date="2021" name="PeerJ">
        <title>Extensive microbial diversity within the chicken gut microbiome revealed by metagenomics and culture.</title>
        <authorList>
            <person name="Gilroy R."/>
            <person name="Ravi A."/>
            <person name="Getino M."/>
            <person name="Pursley I."/>
            <person name="Horton D.L."/>
            <person name="Alikhan N.F."/>
            <person name="Baker D."/>
            <person name="Gharbi K."/>
            <person name="Hall N."/>
            <person name="Watson M."/>
            <person name="Adriaenssens E.M."/>
            <person name="Foster-Nyarko E."/>
            <person name="Jarju S."/>
            <person name="Secka A."/>
            <person name="Antonio M."/>
            <person name="Oren A."/>
            <person name="Chaudhuri R.R."/>
            <person name="La Ragione R."/>
            <person name="Hildebrand F."/>
            <person name="Pallen M.J."/>
        </authorList>
    </citation>
    <scope>NUCLEOTIDE SEQUENCE</scope>
    <source>
        <strain evidence="8">2239</strain>
    </source>
</reference>
<comment type="catalytic activity">
    <reaction evidence="1">
        <text>a beta-lactam + H2O = a substituted beta-amino acid</text>
        <dbReference type="Rhea" id="RHEA:20401"/>
        <dbReference type="ChEBI" id="CHEBI:15377"/>
        <dbReference type="ChEBI" id="CHEBI:35627"/>
        <dbReference type="ChEBI" id="CHEBI:140347"/>
        <dbReference type="EC" id="3.5.2.6"/>
    </reaction>
</comment>
<dbReference type="GO" id="GO:0008658">
    <property type="term" value="F:penicillin binding"/>
    <property type="evidence" value="ECO:0007669"/>
    <property type="project" value="InterPro"/>
</dbReference>
<feature type="domain" description="Penicillin-binding protein transpeptidase" evidence="7">
    <location>
        <begin position="218"/>
        <end position="511"/>
    </location>
</feature>